<keyword evidence="12" id="KW-0175">Coiled coil</keyword>
<dbReference type="GO" id="GO:0035091">
    <property type="term" value="F:phosphatidylinositol binding"/>
    <property type="evidence" value="ECO:0007669"/>
    <property type="project" value="EnsemblFungi"/>
</dbReference>
<dbReference type="InterPro" id="IPR016528">
    <property type="entry name" value="VPS11"/>
</dbReference>
<dbReference type="STRING" id="683960.A0A1E3P986"/>
<dbReference type="InterPro" id="IPR057307">
    <property type="entry name" value="PEP5_VPS11_N"/>
</dbReference>
<dbReference type="GO" id="GO:0006904">
    <property type="term" value="P:vesicle docking involved in exocytosis"/>
    <property type="evidence" value="ECO:0007669"/>
    <property type="project" value="TreeGrafter"/>
</dbReference>
<dbReference type="GO" id="GO:0032889">
    <property type="term" value="P:regulation of vacuole fusion, non-autophagic"/>
    <property type="evidence" value="ECO:0007669"/>
    <property type="project" value="EnsemblFungi"/>
</dbReference>
<dbReference type="GO" id="GO:0030674">
    <property type="term" value="F:protein-macromolecule adaptor activity"/>
    <property type="evidence" value="ECO:0007669"/>
    <property type="project" value="TreeGrafter"/>
</dbReference>
<evidence type="ECO:0000256" key="6">
    <source>
        <dbReference type="ARBA" id="ARBA00022927"/>
    </source>
</evidence>
<dbReference type="GO" id="GO:0006895">
    <property type="term" value="P:Golgi to endosome transport"/>
    <property type="evidence" value="ECO:0007669"/>
    <property type="project" value="EnsemblFungi"/>
</dbReference>
<dbReference type="EMBL" id="KV454208">
    <property type="protein sequence ID" value="ODQ61951.1"/>
    <property type="molecule type" value="Genomic_DNA"/>
</dbReference>
<accession>A0A1E3P986</accession>
<dbReference type="PIRSF" id="PIRSF007860">
    <property type="entry name" value="VPS11"/>
    <property type="match status" value="1"/>
</dbReference>
<dbReference type="Pfam" id="PF12451">
    <property type="entry name" value="VPS11_C"/>
    <property type="match status" value="1"/>
</dbReference>
<dbReference type="Pfam" id="PF23356">
    <property type="entry name" value="TPR_PEP5_VPS11"/>
    <property type="match status" value="2"/>
</dbReference>
<dbReference type="Proteomes" id="UP000094112">
    <property type="component" value="Unassembled WGS sequence"/>
</dbReference>
<dbReference type="GO" id="GO:0061630">
    <property type="term" value="F:ubiquitin protein ligase activity"/>
    <property type="evidence" value="ECO:0007669"/>
    <property type="project" value="UniProtKB-EC"/>
</dbReference>
<dbReference type="GO" id="GO:0045324">
    <property type="term" value="P:late endosome to vacuole transport"/>
    <property type="evidence" value="ECO:0007669"/>
    <property type="project" value="EnsemblFungi"/>
</dbReference>
<evidence type="ECO:0000259" key="14">
    <source>
        <dbReference type="PROSITE" id="PS50089"/>
    </source>
</evidence>
<evidence type="ECO:0000256" key="9">
    <source>
        <dbReference type="PIRNR" id="PIRNR007860"/>
    </source>
</evidence>
<keyword evidence="6 9" id="KW-0653">Protein transport</keyword>
<dbReference type="GO" id="GO:0006886">
    <property type="term" value="P:intracellular protein transport"/>
    <property type="evidence" value="ECO:0007669"/>
    <property type="project" value="UniProtKB-UniRule"/>
</dbReference>
<evidence type="ECO:0000313" key="16">
    <source>
        <dbReference type="Proteomes" id="UP000094112"/>
    </source>
</evidence>
<protein>
    <recommendedName>
        <fullName evidence="9">E3 ubiquitin-protein ligase PEP5</fullName>
        <ecNumber evidence="9">2.3.2.27</ecNumber>
    </recommendedName>
</protein>
<feature type="repeat" description="CHCR" evidence="11">
    <location>
        <begin position="397"/>
        <end position="552"/>
    </location>
</feature>
<comment type="subcellular location">
    <subcellularLocation>
        <location evidence="8">Endomembrane system</location>
        <topology evidence="8">Peripheral membrane protein</topology>
        <orientation evidence="8">Cytoplasmic side</orientation>
    </subcellularLocation>
    <subcellularLocation>
        <location evidence="9">Vacuole membrane</location>
        <topology evidence="9">Peripheral membrane protein</topology>
        <orientation evidence="9">Cytoplasmic side</orientation>
    </subcellularLocation>
</comment>
<reference evidence="15 16" key="1">
    <citation type="journal article" date="2016" name="Proc. Natl. Acad. Sci. U.S.A.">
        <title>Comparative genomics of biotechnologically important yeasts.</title>
        <authorList>
            <person name="Riley R."/>
            <person name="Haridas S."/>
            <person name="Wolfe K.H."/>
            <person name="Lopes M.R."/>
            <person name="Hittinger C.T."/>
            <person name="Goeker M."/>
            <person name="Salamov A.A."/>
            <person name="Wisecaver J.H."/>
            <person name="Long T.M."/>
            <person name="Calvey C.H."/>
            <person name="Aerts A.L."/>
            <person name="Barry K.W."/>
            <person name="Choi C."/>
            <person name="Clum A."/>
            <person name="Coughlan A.Y."/>
            <person name="Deshpande S."/>
            <person name="Douglass A.P."/>
            <person name="Hanson S.J."/>
            <person name="Klenk H.-P."/>
            <person name="LaButti K.M."/>
            <person name="Lapidus A."/>
            <person name="Lindquist E.A."/>
            <person name="Lipzen A.M."/>
            <person name="Meier-Kolthoff J.P."/>
            <person name="Ohm R.A."/>
            <person name="Otillar R.P."/>
            <person name="Pangilinan J.L."/>
            <person name="Peng Y."/>
            <person name="Rokas A."/>
            <person name="Rosa C.A."/>
            <person name="Scheuner C."/>
            <person name="Sibirny A.A."/>
            <person name="Slot J.C."/>
            <person name="Stielow J.B."/>
            <person name="Sun H."/>
            <person name="Kurtzman C.P."/>
            <person name="Blackwell M."/>
            <person name="Grigoriev I.V."/>
            <person name="Jeffries T.W."/>
        </authorList>
    </citation>
    <scope>NUCLEOTIDE SEQUENCE [LARGE SCALE GENOMIC DNA]</scope>
    <source>
        <strain evidence="16">ATCC 58044 / CBS 1984 / NCYC 433 / NRRL Y-366-8</strain>
    </source>
</reference>
<name>A0A1E3P986_WICAA</name>
<feature type="domain" description="RING-type" evidence="14">
    <location>
        <begin position="870"/>
        <end position="905"/>
    </location>
</feature>
<keyword evidence="9" id="KW-0926">Vacuole</keyword>
<evidence type="ECO:0000256" key="7">
    <source>
        <dbReference type="ARBA" id="ARBA00023136"/>
    </source>
</evidence>
<dbReference type="InterPro" id="IPR057308">
    <property type="entry name" value="CHCR_PEP5_VPS11"/>
</dbReference>
<dbReference type="CDD" id="cd16688">
    <property type="entry name" value="RING-H2_Vps11"/>
    <property type="match status" value="1"/>
</dbReference>
<dbReference type="PROSITE" id="PS50089">
    <property type="entry name" value="ZF_RING_2"/>
    <property type="match status" value="1"/>
</dbReference>
<gene>
    <name evidence="15" type="ORF">WICANDRAFT_37852</name>
</gene>
<proteinExistence type="inferred from homology"/>
<dbReference type="GO" id="GO:0030897">
    <property type="term" value="C:HOPS complex"/>
    <property type="evidence" value="ECO:0007669"/>
    <property type="project" value="UniProtKB-UniRule"/>
</dbReference>
<evidence type="ECO:0000256" key="11">
    <source>
        <dbReference type="PROSITE-ProRule" id="PRU01006"/>
    </source>
</evidence>
<keyword evidence="3" id="KW-0479">Metal-binding</keyword>
<evidence type="ECO:0000256" key="10">
    <source>
        <dbReference type="PROSITE-ProRule" id="PRU00175"/>
    </source>
</evidence>
<keyword evidence="2 9" id="KW-0813">Transport</keyword>
<evidence type="ECO:0000313" key="15">
    <source>
        <dbReference type="EMBL" id="ODQ61951.1"/>
    </source>
</evidence>
<evidence type="ECO:0000256" key="4">
    <source>
        <dbReference type="ARBA" id="ARBA00022771"/>
    </source>
</evidence>
<evidence type="ECO:0000256" key="13">
    <source>
        <dbReference type="SAM" id="MobiDB-lite"/>
    </source>
</evidence>
<dbReference type="GO" id="GO:0042144">
    <property type="term" value="P:vacuole fusion, non-autophagic"/>
    <property type="evidence" value="ECO:0007669"/>
    <property type="project" value="EnsemblFungi"/>
</dbReference>
<evidence type="ECO:0000256" key="8">
    <source>
        <dbReference type="ARBA" id="ARBA00029433"/>
    </source>
</evidence>
<comment type="similarity">
    <text evidence="1 9">Belongs to the VPS11 family.</text>
</comment>
<dbReference type="AlphaFoldDB" id="A0A1E3P986"/>
<dbReference type="GO" id="GO:0000329">
    <property type="term" value="C:fungal-type vacuole membrane"/>
    <property type="evidence" value="ECO:0007669"/>
    <property type="project" value="UniProtKB-UniRule"/>
</dbReference>
<dbReference type="EC" id="2.3.2.27" evidence="9"/>
<keyword evidence="16" id="KW-1185">Reference proteome</keyword>
<evidence type="ECO:0000256" key="2">
    <source>
        <dbReference type="ARBA" id="ARBA00022448"/>
    </source>
</evidence>
<dbReference type="GO" id="GO:0008270">
    <property type="term" value="F:zinc ion binding"/>
    <property type="evidence" value="ECO:0007669"/>
    <property type="project" value="UniProtKB-KW"/>
</dbReference>
<keyword evidence="9" id="KW-0808">Transferase</keyword>
<dbReference type="GO" id="GO:0035542">
    <property type="term" value="P:regulation of SNARE complex assembly"/>
    <property type="evidence" value="ECO:0007669"/>
    <property type="project" value="EnsemblFungi"/>
</dbReference>
<dbReference type="GO" id="GO:0099022">
    <property type="term" value="P:vesicle tethering"/>
    <property type="evidence" value="ECO:0007669"/>
    <property type="project" value="EnsemblFungi"/>
</dbReference>
<dbReference type="Pfam" id="PF23341">
    <property type="entry name" value="PEP5_VPS11_N"/>
    <property type="match status" value="1"/>
</dbReference>
<sequence length="962" mass="108855">MSWRQFQFFEAIPIRDPNLGSESPLYSDPSLTATCATPDYLIISTNNSVIKFIDKDLKLIKSFTAYEKGWSITFIRYIEGTNFFTTVAERQGQPSILKLWSIEKIITKQPDKVNDSSYHSIVHIKNGSNSYPITSFTFSSNFSILAFGFANGNVVLVRGDILRDRGSSQTIAYRSQDPITGLELVANNNYDPLLYITSTSKILSVPTTGGNNNRVEKWLEKSKGADLGTVDIDGDQLIVGRTEGIVFYDTNGSSYTIALDLPKRLIHKFGKYIVIVTTNNTTSSSLVLNGYSEPTKIIIANIEQKLISFSYTISSTVSDIFSLWNDIFLLSSDGILYRFHEKELQEQLNIVVKRDLYPVAIELAQNNIDDQVVLDIKRKFGDYLYSRNETTEAMDQYIDTLSLGKTSEIIKKFKDSKEVSNLARFLEEMLKQGLCTKEHVTLLLCTYCKLKDIEKLNSFIDKYDQETNELVKVEFDLEVVVELCRETKFLQQASKLAQNSGYSSLAVDILLRDLRDAPAAIQYIKTLPINETLRILVEYARLLLESIPNATTALLIDVFTGKYKPEASTSNTLLGEEKTDTPVLLQSYKAFVNYMSTAASTITASSSEDDLQNGDLNGSEPTYQPPKPRVIFPSFVNRPNEFVIFLEACAVTYDAFEGNEKDKADILNTLYELYLTLGTNEEKEEDREAWETKAIELAKSDPKLIDPTSILLISNIFDFNDGQILAREGPGFEIDLFRSCVASGDVEGAIDTLQKYGDNEPELYPLALMFYTSSENIFEKVGEEKFKFVLDKIKKDRILSPLEIIQALSVNKIATIELLKDYILEFVETEKKEIEINEKLIDSYRQEANKKKTEIHKLESSPKTIQPNKCDSCSNKLDSETVHFMCSHSYHKHCLAEVDKCPKCTPARETVRNIREGQRIIGERNDLFNATLEDTDNRFKVVTDFFGKGAMDHANYVISNEE</sequence>
<keyword evidence="4 10" id="KW-0863">Zinc-finger</keyword>
<dbReference type="GO" id="GO:0033263">
    <property type="term" value="C:CORVET complex"/>
    <property type="evidence" value="ECO:0007669"/>
    <property type="project" value="UniProtKB-UniRule"/>
</dbReference>
<dbReference type="InterPro" id="IPR024763">
    <property type="entry name" value="VPS11_C"/>
</dbReference>
<evidence type="ECO:0000256" key="3">
    <source>
        <dbReference type="ARBA" id="ARBA00022723"/>
    </source>
</evidence>
<feature type="region of interest" description="Disordered" evidence="13">
    <location>
        <begin position="604"/>
        <end position="623"/>
    </location>
</feature>
<dbReference type="SUPFAM" id="SSF50978">
    <property type="entry name" value="WD40 repeat-like"/>
    <property type="match status" value="1"/>
</dbReference>
<feature type="coiled-coil region" evidence="12">
    <location>
        <begin position="827"/>
        <end position="861"/>
    </location>
</feature>
<keyword evidence="9" id="KW-0833">Ubl conjugation pathway</keyword>
<comment type="subunit">
    <text evidence="9">Component of the homotypic vacuole fusion and vacuole protein sorting (HOPS) complex. Component of the class C core vacuole/endosome tethering (CORVET) complex.</text>
</comment>
<dbReference type="GO" id="GO:0007032">
    <property type="term" value="P:endosome organization"/>
    <property type="evidence" value="ECO:0007669"/>
    <property type="project" value="TreeGrafter"/>
</dbReference>
<dbReference type="InterPro" id="IPR000547">
    <property type="entry name" value="Clathrin_H-chain/VPS_repeat"/>
</dbReference>
<dbReference type="GO" id="GO:0036205">
    <property type="term" value="P:histone catabolic process"/>
    <property type="evidence" value="ECO:0007669"/>
    <property type="project" value="EnsemblFungi"/>
</dbReference>
<dbReference type="GO" id="GO:0031901">
    <property type="term" value="C:early endosome membrane"/>
    <property type="evidence" value="ECO:0007669"/>
    <property type="project" value="EnsemblFungi"/>
</dbReference>
<dbReference type="InterPro" id="IPR036322">
    <property type="entry name" value="WD40_repeat_dom_sf"/>
</dbReference>
<keyword evidence="5" id="KW-0862">Zinc</keyword>
<evidence type="ECO:0000256" key="5">
    <source>
        <dbReference type="ARBA" id="ARBA00022833"/>
    </source>
</evidence>
<dbReference type="GeneID" id="30199775"/>
<evidence type="ECO:0000256" key="12">
    <source>
        <dbReference type="SAM" id="Coils"/>
    </source>
</evidence>
<dbReference type="RefSeq" id="XP_019041158.1">
    <property type="nucleotide sequence ID" value="XM_019182529.1"/>
</dbReference>
<dbReference type="Pfam" id="PF17122">
    <property type="entry name" value="zf-C3H2C3"/>
    <property type="match status" value="1"/>
</dbReference>
<dbReference type="GO" id="GO:0005829">
    <property type="term" value="C:cytosol"/>
    <property type="evidence" value="ECO:0007669"/>
    <property type="project" value="GOC"/>
</dbReference>
<comment type="catalytic activity">
    <reaction evidence="9">
        <text>S-ubiquitinyl-[E2 ubiquitin-conjugating enzyme]-L-cysteine + [acceptor protein]-L-lysine = [E2 ubiquitin-conjugating enzyme]-L-cysteine + N(6)-ubiquitinyl-[acceptor protein]-L-lysine.</text>
        <dbReference type="EC" id="2.3.2.27"/>
    </reaction>
</comment>
<keyword evidence="7 9" id="KW-0472">Membrane</keyword>
<organism evidence="15 16">
    <name type="scientific">Wickerhamomyces anomalus (strain ATCC 58044 / CBS 1984 / NCYC 433 / NRRL Y-366-8)</name>
    <name type="common">Yeast</name>
    <name type="synonym">Hansenula anomala</name>
    <dbReference type="NCBI Taxonomy" id="683960"/>
    <lineage>
        <taxon>Eukaryota</taxon>
        <taxon>Fungi</taxon>
        <taxon>Dikarya</taxon>
        <taxon>Ascomycota</taxon>
        <taxon>Saccharomycotina</taxon>
        <taxon>Saccharomycetes</taxon>
        <taxon>Phaffomycetales</taxon>
        <taxon>Wickerhamomycetaceae</taxon>
        <taxon>Wickerhamomyces</taxon>
    </lineage>
</organism>
<dbReference type="OrthoDB" id="26184at2759"/>
<dbReference type="PANTHER" id="PTHR23323">
    <property type="entry name" value="VACUOLAR PROTEIN SORTING-ASSOCIATED PROTEIN"/>
    <property type="match status" value="1"/>
</dbReference>
<dbReference type="InterPro" id="IPR001841">
    <property type="entry name" value="Znf_RING"/>
</dbReference>
<dbReference type="PANTHER" id="PTHR23323:SF24">
    <property type="entry name" value="VACUOLAR PROTEIN SORTING-ASSOCIATED PROTEIN 11 HOMOLOG"/>
    <property type="match status" value="1"/>
</dbReference>
<evidence type="ECO:0000256" key="1">
    <source>
        <dbReference type="ARBA" id="ARBA00007070"/>
    </source>
</evidence>
<dbReference type="SUPFAM" id="SSF57850">
    <property type="entry name" value="RING/U-box"/>
    <property type="match status" value="1"/>
</dbReference>
<dbReference type="PROSITE" id="PS50236">
    <property type="entry name" value="CHCR"/>
    <property type="match status" value="1"/>
</dbReference>